<keyword evidence="3" id="KW-0633">Potassium transport</keyword>
<dbReference type="SUPFAM" id="SSF116726">
    <property type="entry name" value="TrkA C-terminal domain-like"/>
    <property type="match status" value="2"/>
</dbReference>
<evidence type="ECO:0000313" key="9">
    <source>
        <dbReference type="EMBL" id="KYC46338.1"/>
    </source>
</evidence>
<evidence type="ECO:0000313" key="13">
    <source>
        <dbReference type="Proteomes" id="UP000092401"/>
    </source>
</evidence>
<accession>A0A150J066</accession>
<dbReference type="Proteomes" id="UP000091929">
    <property type="component" value="Unassembled WGS sequence"/>
</dbReference>
<evidence type="ECO:0000313" key="10">
    <source>
        <dbReference type="EMBL" id="KYC48124.1"/>
    </source>
</evidence>
<evidence type="ECO:0000256" key="4">
    <source>
        <dbReference type="ARBA" id="ARBA00022958"/>
    </source>
</evidence>
<dbReference type="PANTHER" id="PTHR43833">
    <property type="entry name" value="POTASSIUM CHANNEL PROTEIN 2-RELATED-RELATED"/>
    <property type="match status" value="1"/>
</dbReference>
<evidence type="ECO:0000313" key="12">
    <source>
        <dbReference type="Proteomes" id="UP000091929"/>
    </source>
</evidence>
<evidence type="ECO:0000256" key="1">
    <source>
        <dbReference type="ARBA" id="ARBA00003660"/>
    </source>
</evidence>
<dbReference type="PRINTS" id="PR00335">
    <property type="entry name" value="KUPTAKETRKA"/>
</dbReference>
<evidence type="ECO:0000256" key="5">
    <source>
        <dbReference type="ARBA" id="ARBA00023027"/>
    </source>
</evidence>
<feature type="domain" description="RCK N-terminal" evidence="7">
    <location>
        <begin position="244"/>
        <end position="360"/>
    </location>
</feature>
<accession>A0A150IN67</accession>
<comment type="caution">
    <text evidence="11">The sequence shown here is derived from an EMBL/GenBank/DDBJ whole genome shotgun (WGS) entry which is preliminary data.</text>
</comment>
<dbReference type="Proteomes" id="UP000092401">
    <property type="component" value="Unassembled WGS sequence"/>
</dbReference>
<dbReference type="GO" id="GO:0005886">
    <property type="term" value="C:plasma membrane"/>
    <property type="evidence" value="ECO:0007669"/>
    <property type="project" value="InterPro"/>
</dbReference>
<dbReference type="Proteomes" id="UP000092403">
    <property type="component" value="Unassembled WGS sequence"/>
</dbReference>
<dbReference type="GO" id="GO:0015079">
    <property type="term" value="F:potassium ion transmembrane transporter activity"/>
    <property type="evidence" value="ECO:0007669"/>
    <property type="project" value="InterPro"/>
</dbReference>
<proteinExistence type="predicted"/>
<evidence type="ECO:0000256" key="6">
    <source>
        <dbReference type="ARBA" id="ARBA00023065"/>
    </source>
</evidence>
<dbReference type="EMBL" id="LNGE01000001">
    <property type="protein sequence ID" value="KYC46338.1"/>
    <property type="molecule type" value="Genomic_DNA"/>
</dbReference>
<feature type="domain" description="RCK C-terminal" evidence="8">
    <location>
        <begin position="159"/>
        <end position="240"/>
    </location>
</feature>
<organism evidence="11 14">
    <name type="scientific">Candidatus Methanofastidiosum methylothiophilum</name>
    <dbReference type="NCBI Taxonomy" id="1705564"/>
    <lineage>
        <taxon>Archaea</taxon>
        <taxon>Methanobacteriati</taxon>
        <taxon>Methanobacteriota</taxon>
        <taxon>Stenosarchaea group</taxon>
        <taxon>Candidatus Methanofastidiosia</taxon>
        <taxon>Candidatus Methanofastidiosales</taxon>
        <taxon>Candidatus Methanofastidiosaceae</taxon>
        <taxon>Candidatus Methanofastidiosum</taxon>
    </lineage>
</organism>
<dbReference type="SUPFAM" id="SSF51735">
    <property type="entry name" value="NAD(P)-binding Rossmann-fold domains"/>
    <property type="match status" value="2"/>
</dbReference>
<evidence type="ECO:0000256" key="3">
    <source>
        <dbReference type="ARBA" id="ARBA00022538"/>
    </source>
</evidence>
<dbReference type="NCBIfam" id="NF007039">
    <property type="entry name" value="PRK09496.3-2"/>
    <property type="match status" value="1"/>
</dbReference>
<feature type="domain" description="RCK C-terminal" evidence="8">
    <location>
        <begin position="380"/>
        <end position="461"/>
    </location>
</feature>
<keyword evidence="2" id="KW-0813">Transport</keyword>
<dbReference type="PANTHER" id="PTHR43833:SF5">
    <property type="entry name" value="TRK SYSTEM POTASSIUM UPTAKE PROTEIN TRKA"/>
    <property type="match status" value="1"/>
</dbReference>
<dbReference type="PROSITE" id="PS51201">
    <property type="entry name" value="RCK_N"/>
    <property type="match status" value="2"/>
</dbReference>
<evidence type="ECO:0000259" key="8">
    <source>
        <dbReference type="PROSITE" id="PS51202"/>
    </source>
</evidence>
<keyword evidence="6" id="KW-0406">Ion transport</keyword>
<dbReference type="EMBL" id="LNGF01000010">
    <property type="protein sequence ID" value="KYC48124.1"/>
    <property type="molecule type" value="Genomic_DNA"/>
</dbReference>
<dbReference type="InterPro" id="IPR006036">
    <property type="entry name" value="K_uptake_TrkA"/>
</dbReference>
<reference evidence="12 13" key="1">
    <citation type="journal article" date="2016" name="ISME J.">
        <title>Chasing the elusive Euryarchaeota class WSA2: genomes reveal a uniquely fastidious methyl-reducing methanogen.</title>
        <authorList>
            <person name="Nobu M.K."/>
            <person name="Narihiro T."/>
            <person name="Kuroda K."/>
            <person name="Mei R."/>
            <person name="Liu W.T."/>
        </authorList>
    </citation>
    <scope>NUCLEOTIDE SEQUENCE [LARGE SCALE GENOMIC DNA]</scope>
    <source>
        <strain evidence="9">B03fssc0709_Meth_Bin005</strain>
        <strain evidence="10">B15fssc0709_Meth_Bin003</strain>
        <strain evidence="11">BMIXfssc0709_Meth_Bin006</strain>
    </source>
</reference>
<dbReference type="InterPro" id="IPR036721">
    <property type="entry name" value="RCK_C_sf"/>
</dbReference>
<dbReference type="Gene3D" id="3.40.50.720">
    <property type="entry name" value="NAD(P)-binding Rossmann-like Domain"/>
    <property type="match status" value="2"/>
</dbReference>
<dbReference type="Gene3D" id="3.30.70.1450">
    <property type="entry name" value="Regulator of K+ conductance, C-terminal domain"/>
    <property type="match status" value="2"/>
</dbReference>
<dbReference type="PROSITE" id="PS51202">
    <property type="entry name" value="RCK_C"/>
    <property type="match status" value="2"/>
</dbReference>
<evidence type="ECO:0008006" key="15">
    <source>
        <dbReference type="Google" id="ProtNLM"/>
    </source>
</evidence>
<sequence>MKPNGAILNLYIENRHISLLMYVIVVGGGLTGFNIAKLLVEEGIGVVVIEKDLVRCQEISKKIDAMVIQGNGANPKILVEAGAKDADLVVAVTNSSEVNLISCITAKNLGARKTVAKIAIEYSFTEDIDLTKVGVDYSFSPGTIIAYDVERILELPSALAIQALADGKVTMAEFLVKPESKYIGKALKEKIFPEGTIIGAVLKGEETIIPTGEYVFEEGDKAFILGKPKLVENVVEKCSDCERIRKVMIVGASNTAVQLAKMLERSMSVKLIDSDAKRCEEISKILQKTLVIKGDIMDLSLLKDEGIGDVDAFISLTKYDQLNLFSCLVGKYLGASKSIARVENIELIKFFEDMGIDIALSPKMSTAEHVLRFIRMGGLKSLIILPTGQAEIIELSPTPNAKILGKTLRDITLPEEILFLIIVRDNKLIIPRGDDMVQIDDKVIISSKVEKIKKIKELFGQY</sequence>
<dbReference type="EMBL" id="LNJC01000010">
    <property type="protein sequence ID" value="KYC50637.1"/>
    <property type="molecule type" value="Genomic_DNA"/>
</dbReference>
<gene>
    <name evidence="9" type="ORF">APG10_00040</name>
    <name evidence="10" type="ORF">APG11_00592</name>
    <name evidence="11" type="ORF">APG12_00661</name>
</gene>
<name>A0A150J066_9EURY</name>
<evidence type="ECO:0000256" key="2">
    <source>
        <dbReference type="ARBA" id="ARBA00022448"/>
    </source>
</evidence>
<protein>
    <recommendedName>
        <fullName evidence="15">Trk system potassium uptake protein TrkA</fullName>
    </recommendedName>
</protein>
<evidence type="ECO:0000313" key="11">
    <source>
        <dbReference type="EMBL" id="KYC50637.1"/>
    </source>
</evidence>
<feature type="domain" description="RCK N-terminal" evidence="7">
    <location>
        <begin position="20"/>
        <end position="139"/>
    </location>
</feature>
<keyword evidence="5" id="KW-0520">NAD</keyword>
<dbReference type="AlphaFoldDB" id="A0A150J066"/>
<dbReference type="InterPro" id="IPR036291">
    <property type="entry name" value="NAD(P)-bd_dom_sf"/>
</dbReference>
<dbReference type="Pfam" id="PF02254">
    <property type="entry name" value="TrkA_N"/>
    <property type="match status" value="2"/>
</dbReference>
<dbReference type="InterPro" id="IPR003148">
    <property type="entry name" value="RCK_N"/>
</dbReference>
<comment type="function">
    <text evidence="1">Part of a potassium transport system.</text>
</comment>
<keyword evidence="4" id="KW-0630">Potassium</keyword>
<dbReference type="InterPro" id="IPR050721">
    <property type="entry name" value="Trk_Ktr_HKT_K-transport"/>
</dbReference>
<dbReference type="InterPro" id="IPR006037">
    <property type="entry name" value="RCK_C"/>
</dbReference>
<dbReference type="Pfam" id="PF02080">
    <property type="entry name" value="TrkA_C"/>
    <property type="match status" value="2"/>
</dbReference>
<evidence type="ECO:0000313" key="14">
    <source>
        <dbReference type="Proteomes" id="UP000092403"/>
    </source>
</evidence>
<accession>A0A150ITZ6</accession>
<evidence type="ECO:0000259" key="7">
    <source>
        <dbReference type="PROSITE" id="PS51201"/>
    </source>
</evidence>